<evidence type="ECO:0000259" key="4">
    <source>
        <dbReference type="PROSITE" id="PS51900"/>
    </source>
</evidence>
<dbReference type="EMBL" id="JACNJH010000164">
    <property type="protein sequence ID" value="MBC8362011.1"/>
    <property type="molecule type" value="Genomic_DNA"/>
</dbReference>
<evidence type="ECO:0000313" key="5">
    <source>
        <dbReference type="EMBL" id="MBC8362011.1"/>
    </source>
</evidence>
<gene>
    <name evidence="5" type="ORF">H8E23_11510</name>
</gene>
<proteinExistence type="predicted"/>
<evidence type="ECO:0000256" key="2">
    <source>
        <dbReference type="ARBA" id="ARBA00023125"/>
    </source>
</evidence>
<dbReference type="GO" id="GO:0003677">
    <property type="term" value="F:DNA binding"/>
    <property type="evidence" value="ECO:0007669"/>
    <property type="project" value="UniProtKB-UniRule"/>
</dbReference>
<keyword evidence="2 3" id="KW-0238">DNA-binding</keyword>
<organism evidence="5 6">
    <name type="scientific">Candidatus Desulfatibia profunda</name>
    <dbReference type="NCBI Taxonomy" id="2841695"/>
    <lineage>
        <taxon>Bacteria</taxon>
        <taxon>Pseudomonadati</taxon>
        <taxon>Thermodesulfobacteriota</taxon>
        <taxon>Desulfobacteria</taxon>
        <taxon>Desulfobacterales</taxon>
        <taxon>Desulfobacterales incertae sedis</taxon>
        <taxon>Candidatus Desulfatibia</taxon>
    </lineage>
</organism>
<name>A0A8J6NXC5_9BACT</name>
<reference evidence="5 6" key="1">
    <citation type="submission" date="2020-08" db="EMBL/GenBank/DDBJ databases">
        <title>Bridging the membrane lipid divide: bacteria of the FCB group superphylum have the potential to synthesize archaeal ether lipids.</title>
        <authorList>
            <person name="Villanueva L."/>
            <person name="Von Meijenfeldt F.A.B."/>
            <person name="Westbye A.B."/>
            <person name="Yadav S."/>
            <person name="Hopmans E.C."/>
            <person name="Dutilh B.E."/>
            <person name="Sinninghe Damste J.S."/>
        </authorList>
    </citation>
    <scope>NUCLEOTIDE SEQUENCE [LARGE SCALE GENOMIC DNA]</scope>
    <source>
        <strain evidence="5">NIOZ-UU30</strain>
    </source>
</reference>
<protein>
    <submittedName>
        <fullName evidence="5">Site-specific integrase</fullName>
    </submittedName>
</protein>
<dbReference type="InterPro" id="IPR010998">
    <property type="entry name" value="Integrase_recombinase_N"/>
</dbReference>
<dbReference type="PROSITE" id="PS51900">
    <property type="entry name" value="CB"/>
    <property type="match status" value="1"/>
</dbReference>
<evidence type="ECO:0000256" key="3">
    <source>
        <dbReference type="PROSITE-ProRule" id="PRU01248"/>
    </source>
</evidence>
<dbReference type="AlphaFoldDB" id="A0A8J6NXC5"/>
<dbReference type="Pfam" id="PF02899">
    <property type="entry name" value="Phage_int_SAM_1"/>
    <property type="match status" value="1"/>
</dbReference>
<dbReference type="SUPFAM" id="SSF56349">
    <property type="entry name" value="DNA breaking-rejoining enzymes"/>
    <property type="match status" value="1"/>
</dbReference>
<comment type="caution">
    <text evidence="5">The sequence shown here is derived from an EMBL/GenBank/DDBJ whole genome shotgun (WGS) entry which is preliminary data.</text>
</comment>
<evidence type="ECO:0000313" key="6">
    <source>
        <dbReference type="Proteomes" id="UP000603434"/>
    </source>
</evidence>
<dbReference type="Proteomes" id="UP000603434">
    <property type="component" value="Unassembled WGS sequence"/>
</dbReference>
<dbReference type="InterPro" id="IPR044068">
    <property type="entry name" value="CB"/>
</dbReference>
<dbReference type="InterPro" id="IPR004107">
    <property type="entry name" value="Integrase_SAM-like_N"/>
</dbReference>
<dbReference type="Gene3D" id="1.10.150.130">
    <property type="match status" value="1"/>
</dbReference>
<dbReference type="GO" id="GO:0015074">
    <property type="term" value="P:DNA integration"/>
    <property type="evidence" value="ECO:0007669"/>
    <property type="project" value="UniProtKB-KW"/>
</dbReference>
<feature type="domain" description="Core-binding (CB)" evidence="4">
    <location>
        <begin position="83"/>
        <end position="163"/>
    </location>
</feature>
<sequence length="195" mass="22746">MTRSNPHIFNPNDYYGLHPSTLKDHYQNLGHQDRSGAPFSLLVTVPDDFKSPIIDASVSGGRRQSVQHIFERVERKQFLAKEHFLKFLYQKYHRNCKFKTLSNYCATVIAFLCFVEQSGKRQMDQLTKQDLEAFIEHEQDRGLKPASLRLRLVSIHSFLQYLLDADKVCPQVLRRKIRIKLPQALPYKQPLCNSV</sequence>
<keyword evidence="1" id="KW-0229">DNA integration</keyword>
<accession>A0A8J6NXC5</accession>
<evidence type="ECO:0000256" key="1">
    <source>
        <dbReference type="ARBA" id="ARBA00022908"/>
    </source>
</evidence>
<dbReference type="InterPro" id="IPR011010">
    <property type="entry name" value="DNA_brk_join_enz"/>
</dbReference>